<evidence type="ECO:0008006" key="3">
    <source>
        <dbReference type="Google" id="ProtNLM"/>
    </source>
</evidence>
<sequence length="403" mass="45378">MIRAKSEVNTVGLEVNTVELKKLVLLAGVSTASRSINWYQSCLPGNSDGVFRRAVSFPENLASIQTEVKLHSTEIASLKRGEGTSQPRTDELTAQLRPHPEPNNTPYGKLIRIEFLKFSGDDVKDWYVKKYPDNTPWEHFEIEVVKRGLKLEVRTPMRMFQANTISEAYQLARMQEATNTILKPRYNTPLLPTPKQSTTTTTYASKAMTTPTKTNSIGQNSRYVTRNWVHKPYRLTQKELEDKRAKGQCFYCDQKFVPGHKCSGQLHSIEVITEGDLDNYIDGDDETYKDCVSDMGNEGMMKQAELSSMDLCVYPAQLCQMESVGIVSAEVEKVLTQFAEVFEIPKDLPPQRSHDALSRVDSSGELLQIIVSSVVTPPKSGSSGMVTMGCYVIVQQTRYRKRP</sequence>
<accession>A0A6L2KQI5</accession>
<comment type="caution">
    <text evidence="2">The sequence shown here is derived from an EMBL/GenBank/DDBJ whole genome shotgun (WGS) entry which is preliminary data.</text>
</comment>
<dbReference type="EMBL" id="BKCJ010002805">
    <property type="protein sequence ID" value="GEU51040.1"/>
    <property type="molecule type" value="Genomic_DNA"/>
</dbReference>
<proteinExistence type="predicted"/>
<feature type="compositionally biased region" description="Low complexity" evidence="1">
    <location>
        <begin position="188"/>
        <end position="204"/>
    </location>
</feature>
<gene>
    <name evidence="2" type="ORF">Tci_023018</name>
</gene>
<feature type="region of interest" description="Disordered" evidence="1">
    <location>
        <begin position="185"/>
        <end position="204"/>
    </location>
</feature>
<organism evidence="2">
    <name type="scientific">Tanacetum cinerariifolium</name>
    <name type="common">Dalmatian daisy</name>
    <name type="synonym">Chrysanthemum cinerariifolium</name>
    <dbReference type="NCBI Taxonomy" id="118510"/>
    <lineage>
        <taxon>Eukaryota</taxon>
        <taxon>Viridiplantae</taxon>
        <taxon>Streptophyta</taxon>
        <taxon>Embryophyta</taxon>
        <taxon>Tracheophyta</taxon>
        <taxon>Spermatophyta</taxon>
        <taxon>Magnoliopsida</taxon>
        <taxon>eudicotyledons</taxon>
        <taxon>Gunneridae</taxon>
        <taxon>Pentapetalae</taxon>
        <taxon>asterids</taxon>
        <taxon>campanulids</taxon>
        <taxon>Asterales</taxon>
        <taxon>Asteraceae</taxon>
        <taxon>Asteroideae</taxon>
        <taxon>Anthemideae</taxon>
        <taxon>Anthemidinae</taxon>
        <taxon>Tanacetum</taxon>
    </lineage>
</organism>
<reference evidence="2" key="1">
    <citation type="journal article" date="2019" name="Sci. Rep.">
        <title>Draft genome of Tanacetum cinerariifolium, the natural source of mosquito coil.</title>
        <authorList>
            <person name="Yamashiro T."/>
            <person name="Shiraishi A."/>
            <person name="Satake H."/>
            <person name="Nakayama K."/>
        </authorList>
    </citation>
    <scope>NUCLEOTIDE SEQUENCE</scope>
</reference>
<evidence type="ECO:0000313" key="2">
    <source>
        <dbReference type="EMBL" id="GEU51040.1"/>
    </source>
</evidence>
<protein>
    <recommendedName>
        <fullName evidence="3">Reverse transcriptase domain-containing protein</fullName>
    </recommendedName>
</protein>
<dbReference type="AlphaFoldDB" id="A0A6L2KQI5"/>
<feature type="region of interest" description="Disordered" evidence="1">
    <location>
        <begin position="77"/>
        <end position="103"/>
    </location>
</feature>
<evidence type="ECO:0000256" key="1">
    <source>
        <dbReference type="SAM" id="MobiDB-lite"/>
    </source>
</evidence>
<name>A0A6L2KQI5_TANCI</name>